<dbReference type="OrthoDB" id="297227at2759"/>
<dbReference type="PROSITE" id="PS50021">
    <property type="entry name" value="CH"/>
    <property type="match status" value="1"/>
</dbReference>
<dbReference type="Proteomes" id="UP000070089">
    <property type="component" value="Unassembled WGS sequence"/>
</dbReference>
<dbReference type="AlphaFoldDB" id="A0A132NX05"/>
<feature type="region of interest" description="Disordered" evidence="1">
    <location>
        <begin position="310"/>
        <end position="333"/>
    </location>
</feature>
<organism evidence="3 4">
    <name type="scientific">Giardia duodenalis assemblage B</name>
    <dbReference type="NCBI Taxonomy" id="1394984"/>
    <lineage>
        <taxon>Eukaryota</taxon>
        <taxon>Metamonada</taxon>
        <taxon>Diplomonadida</taxon>
        <taxon>Hexamitidae</taxon>
        <taxon>Giardiinae</taxon>
        <taxon>Giardia</taxon>
    </lineage>
</organism>
<protein>
    <recommendedName>
        <fullName evidence="2">Calponin-homology (CH) domain-containing protein</fullName>
    </recommendedName>
</protein>
<accession>A0A132NX05</accession>
<dbReference type="Gene3D" id="1.10.418.10">
    <property type="entry name" value="Calponin-like domain"/>
    <property type="match status" value="1"/>
</dbReference>
<feature type="region of interest" description="Disordered" evidence="1">
    <location>
        <begin position="396"/>
        <end position="428"/>
    </location>
</feature>
<feature type="compositionally biased region" description="Low complexity" evidence="1">
    <location>
        <begin position="1127"/>
        <end position="1141"/>
    </location>
</feature>
<reference evidence="3 4" key="1">
    <citation type="journal article" date="2015" name="Mol. Biochem. Parasitol.">
        <title>Identification of polymorphic genes for use in assemblage B genotyping assays through comparative genomics of multiple assemblage B Giardia duodenalis isolates.</title>
        <authorList>
            <person name="Wielinga C."/>
            <person name="Thompson R.C."/>
            <person name="Monis P."/>
            <person name="Ryan U."/>
        </authorList>
    </citation>
    <scope>NUCLEOTIDE SEQUENCE [LARGE SCALE GENOMIC DNA]</scope>
    <source>
        <strain evidence="3 4">BAH15c1</strain>
    </source>
</reference>
<evidence type="ECO:0000313" key="3">
    <source>
        <dbReference type="EMBL" id="KWX14598.1"/>
    </source>
</evidence>
<sequence>MSKVYSERREPWQDDPLLFFPSVDDFKPQALKAIRQLCDTKQLTTFSLGSSMTLADLEEKKIHPIVNLRGASAKRHTSEDGVIQLSLTKAKQAMSHIRTITETQLPSRSLSDTEIVDLIWLEIMGGDDARHHLRVGANRVLAQTDKQAGHFSFYELVTKEEIAPALSTGVPFALALRHFDHITTTKSELYLEIINHNPRNSTERYVNWEKCMRVFGLLPTFNIDLLFKGRELASGSDHQLLFDVLHEFHRAATGTGLVLTHTCLELALLDELCKASMSTPLSIKQLNNLYANSRLMACANLPQKAVLVSTRTTTPSARSTPSHSNAQNQSLCNPVCRGSVTMDDVKSMLTPSTPSRKDYHRDNLALINDLSKKNREQKEVDRESLLRRVSNTAYSSILSAPGTPRSDRSLSARAPSAKRSTSTPNRKKALSEAAIRTALKKLQPDDLPPTVRNNLSSDALRRLERTGVITYENLLEAFNANRHHLHSFLTAFTEATSFSVDSLARESINSADTSFTVGCLGQSLAFGTPACTPKGTVTQADLILFNKHYRKILIDVLSFDSSGLSLSSQEIDSKTKAYTSFFDSVVRDKDSKLLNEQLKQVRSLFQSWVSMASTYNITRQNLLLKATFITDNWLRGNGCIPPSEISVESPIHDPYRNGIAVIQIFNLVYHKDDFFREMRMRLSLTDDLYACYSTVGRVTRQNEKPDDAIKPRSNSLRASVSADSLKGIGIQDMSSSDHNLQLTPSRSQGLLFPRHQTPVNITDCIHNNNLLLRKLAAIECVPSGLLPTADALVQGDFGSLQFLLLLLYLFDTLRQIFESRKEVTKKPNHDLSVDDLCVQEFGALLSEVIDLYGPKTDQLLQAQRGPRPIPRTKDELSRVNGICYSVLLCPNRAAKLFNNSSKVHPVQIPQALTPSKRASSISSLQKSISLTTNSGVGNTLQGNNLNEFGEDEKEIVSYFSALEAAHKIDYAEQKEQYKKLEIALSNWLYSLDCLPEPYMKVVDIAYFLRDGVALCKIVSAIFKLTLTPIDPCPKSANIQLGNIKRALKFARDSYQYRSVPIPFIDAFEETAVSIQRAEVGAVLILMRELYRVFSILRRETGVGGRATVSIGISPTGVAYKLRASRRSPSPSVSASASPSSVQRGLRTKEVEPSSSKILQLVYTIDNIETYADPAPSQSDKSVYISDCLIRAPEEMHAWKIPSAVYPLVSMQSVMVCLPYSVRGDDFVPLPRDLIERVEPDEEIPIVVTAALEKQSS</sequence>
<dbReference type="InterPro" id="IPR036872">
    <property type="entry name" value="CH_dom_sf"/>
</dbReference>
<dbReference type="CDD" id="cd00014">
    <property type="entry name" value="CH_SF"/>
    <property type="match status" value="1"/>
</dbReference>
<comment type="caution">
    <text evidence="3">The sequence shown here is derived from an EMBL/GenBank/DDBJ whole genome shotgun (WGS) entry which is preliminary data.</text>
</comment>
<evidence type="ECO:0000313" key="4">
    <source>
        <dbReference type="Proteomes" id="UP000070089"/>
    </source>
</evidence>
<dbReference type="EMBL" id="JXTI01000028">
    <property type="protein sequence ID" value="KWX14598.1"/>
    <property type="molecule type" value="Genomic_DNA"/>
</dbReference>
<evidence type="ECO:0000256" key="1">
    <source>
        <dbReference type="SAM" id="MobiDB-lite"/>
    </source>
</evidence>
<evidence type="ECO:0000259" key="2">
    <source>
        <dbReference type="PROSITE" id="PS50021"/>
    </source>
</evidence>
<feature type="compositionally biased region" description="Low complexity" evidence="1">
    <location>
        <begin position="310"/>
        <end position="324"/>
    </location>
</feature>
<name>A0A132NX05_GIAIN</name>
<dbReference type="VEuPathDB" id="GiardiaDB:QR46_1412"/>
<dbReference type="SUPFAM" id="SSF47576">
    <property type="entry name" value="Calponin-homology domain, CH-domain"/>
    <property type="match status" value="1"/>
</dbReference>
<gene>
    <name evidence="3" type="ORF">QR46_1412</name>
</gene>
<proteinExistence type="predicted"/>
<feature type="domain" description="Calponin-homology (CH)" evidence="2">
    <location>
        <begin position="978"/>
        <end position="1094"/>
    </location>
</feature>
<dbReference type="InterPro" id="IPR001715">
    <property type="entry name" value="CH_dom"/>
</dbReference>
<feature type="region of interest" description="Disordered" evidence="1">
    <location>
        <begin position="1127"/>
        <end position="1150"/>
    </location>
</feature>